<dbReference type="InterPro" id="IPR012951">
    <property type="entry name" value="BBE"/>
</dbReference>
<gene>
    <name evidence="8" type="ORF">GCM10010478_66140</name>
</gene>
<name>A0ABN3XHV0_9ACTN</name>
<keyword evidence="4" id="KW-0274">FAD</keyword>
<dbReference type="InterPro" id="IPR016169">
    <property type="entry name" value="FAD-bd_PCMH_sub2"/>
</dbReference>
<dbReference type="InterPro" id="IPR016166">
    <property type="entry name" value="FAD-bd_PCMH"/>
</dbReference>
<evidence type="ECO:0000313" key="9">
    <source>
        <dbReference type="Proteomes" id="UP001501423"/>
    </source>
</evidence>
<keyword evidence="9" id="KW-1185">Reference proteome</keyword>
<dbReference type="Gene3D" id="3.30.465.10">
    <property type="match status" value="1"/>
</dbReference>
<comment type="cofactor">
    <cofactor evidence="1">
        <name>FAD</name>
        <dbReference type="ChEBI" id="CHEBI:57692"/>
    </cofactor>
</comment>
<feature type="domain" description="FAD-binding PCMH-type" evidence="7">
    <location>
        <begin position="105"/>
        <end position="285"/>
    </location>
</feature>
<dbReference type="PROSITE" id="PS51318">
    <property type="entry name" value="TAT"/>
    <property type="match status" value="1"/>
</dbReference>
<dbReference type="PROSITE" id="PS00862">
    <property type="entry name" value="OX2_COVAL_FAD"/>
    <property type="match status" value="1"/>
</dbReference>
<sequence>MLSPASLPSDADTSAGPATADAAGRPAAQTAVRPRVHRRRFLSGTAAAGGALAVTAAGLGSAAAAETGRGGPLAGSPAGAEAAPVTVRPADRRYADLRRGTNQRWVGSPEHIVLATSTADVVRAVQQAVDSGRRLAVRSGGHCYENFTTSDDIAILLDLSRMDDIAYDERRRAFSVQPGAALGRVYDRLYKGWGVYLPAGNCPTVAAGGHIPGGGYGSMSRRDGLAVDHLYGVEIVVVAADGRARAVTATREPGDPNRELWWAHTGGGGGNFGVVTRYWLRSPDARGDDPAAQLPAPPREVWLSEVAWPWEELTESRFTRLMWNHGDWHTRNSAPDSPYTALFSQLKPFHKSGGAVVLDSLVDADAPGAEHLLRTYIAEVGAGTGVQPQVRQYRRMPWLHATQWPGFTGPDPTVRFKGKSVYARRTYTDAQISAAYRHLTRDDFHNPGALLMIASYGGAVNRVAPDATAVPQRDSVLKYQVVSLWQDAADDAANIAWVRECYRDMFAATGGVPVPNDTTDGCFVNYADVDLGDPRWNSSGVPWHELYYKGGYRRLQKVKAAWDPTGFFRHAQSVRPA</sequence>
<comment type="similarity">
    <text evidence="2">Belongs to the oxygen-dependent FAD-linked oxidoreductase family.</text>
</comment>
<feature type="region of interest" description="Disordered" evidence="6">
    <location>
        <begin position="65"/>
        <end position="85"/>
    </location>
</feature>
<keyword evidence="3" id="KW-0285">Flavoprotein</keyword>
<dbReference type="InterPro" id="IPR006093">
    <property type="entry name" value="Oxy_OxRdtase_FAD_BS"/>
</dbReference>
<dbReference type="EMBL" id="BAAAVA010000162">
    <property type="protein sequence ID" value="GAA2957391.1"/>
    <property type="molecule type" value="Genomic_DNA"/>
</dbReference>
<feature type="region of interest" description="Disordered" evidence="6">
    <location>
        <begin position="1"/>
        <end position="37"/>
    </location>
</feature>
<evidence type="ECO:0000256" key="1">
    <source>
        <dbReference type="ARBA" id="ARBA00001974"/>
    </source>
</evidence>
<reference evidence="8 9" key="1">
    <citation type="journal article" date="2019" name="Int. J. Syst. Evol. Microbiol.">
        <title>The Global Catalogue of Microorganisms (GCM) 10K type strain sequencing project: providing services to taxonomists for standard genome sequencing and annotation.</title>
        <authorList>
            <consortium name="The Broad Institute Genomics Platform"/>
            <consortium name="The Broad Institute Genome Sequencing Center for Infectious Disease"/>
            <person name="Wu L."/>
            <person name="Ma J."/>
        </authorList>
    </citation>
    <scope>NUCLEOTIDE SEQUENCE [LARGE SCALE GENOMIC DNA]</scope>
    <source>
        <strain evidence="8 9">JCM 9650</strain>
    </source>
</reference>
<dbReference type="PANTHER" id="PTHR42973">
    <property type="entry name" value="BINDING OXIDOREDUCTASE, PUTATIVE (AFU_ORTHOLOGUE AFUA_1G17690)-RELATED"/>
    <property type="match status" value="1"/>
</dbReference>
<dbReference type="SUPFAM" id="SSF56176">
    <property type="entry name" value="FAD-binding/transporter-associated domain-like"/>
    <property type="match status" value="1"/>
</dbReference>
<evidence type="ECO:0000256" key="5">
    <source>
        <dbReference type="ARBA" id="ARBA00023002"/>
    </source>
</evidence>
<dbReference type="Pfam" id="PF01565">
    <property type="entry name" value="FAD_binding_4"/>
    <property type="match status" value="1"/>
</dbReference>
<protein>
    <submittedName>
        <fullName evidence="8">FAD-binding oxidoreductase</fullName>
    </submittedName>
</protein>
<dbReference type="InterPro" id="IPR036318">
    <property type="entry name" value="FAD-bd_PCMH-like_sf"/>
</dbReference>
<dbReference type="Gene3D" id="3.40.462.20">
    <property type="match status" value="1"/>
</dbReference>
<evidence type="ECO:0000259" key="7">
    <source>
        <dbReference type="PROSITE" id="PS51387"/>
    </source>
</evidence>
<organism evidence="8 9">
    <name type="scientific">Streptomyces erythrogriseus</name>
    <dbReference type="NCBI Taxonomy" id="284027"/>
    <lineage>
        <taxon>Bacteria</taxon>
        <taxon>Bacillati</taxon>
        <taxon>Actinomycetota</taxon>
        <taxon>Actinomycetes</taxon>
        <taxon>Kitasatosporales</taxon>
        <taxon>Streptomycetaceae</taxon>
        <taxon>Streptomyces</taxon>
        <taxon>Streptomyces griseoincarnatus group</taxon>
    </lineage>
</organism>
<evidence type="ECO:0000256" key="3">
    <source>
        <dbReference type="ARBA" id="ARBA00022630"/>
    </source>
</evidence>
<comment type="caution">
    <text evidence="8">The sequence shown here is derived from an EMBL/GenBank/DDBJ whole genome shotgun (WGS) entry which is preliminary data.</text>
</comment>
<feature type="compositionally biased region" description="Low complexity" evidence="6">
    <location>
        <begin position="9"/>
        <end position="31"/>
    </location>
</feature>
<evidence type="ECO:0000256" key="4">
    <source>
        <dbReference type="ARBA" id="ARBA00022827"/>
    </source>
</evidence>
<evidence type="ECO:0000256" key="6">
    <source>
        <dbReference type="SAM" id="MobiDB-lite"/>
    </source>
</evidence>
<evidence type="ECO:0000256" key="2">
    <source>
        <dbReference type="ARBA" id="ARBA00005466"/>
    </source>
</evidence>
<dbReference type="Proteomes" id="UP001501423">
    <property type="component" value="Unassembled WGS sequence"/>
</dbReference>
<keyword evidence="5" id="KW-0560">Oxidoreductase</keyword>
<dbReference type="PANTHER" id="PTHR42973:SF39">
    <property type="entry name" value="FAD-BINDING PCMH-TYPE DOMAIN-CONTAINING PROTEIN"/>
    <property type="match status" value="1"/>
</dbReference>
<dbReference type="InterPro" id="IPR006094">
    <property type="entry name" value="Oxid_FAD_bind_N"/>
</dbReference>
<dbReference type="PROSITE" id="PS51387">
    <property type="entry name" value="FAD_PCMH"/>
    <property type="match status" value="1"/>
</dbReference>
<dbReference type="Pfam" id="PF08031">
    <property type="entry name" value="BBE"/>
    <property type="match status" value="1"/>
</dbReference>
<accession>A0ABN3XHV0</accession>
<proteinExistence type="inferred from homology"/>
<evidence type="ECO:0000313" key="8">
    <source>
        <dbReference type="EMBL" id="GAA2957391.1"/>
    </source>
</evidence>
<dbReference type="InterPro" id="IPR006311">
    <property type="entry name" value="TAT_signal"/>
</dbReference>
<dbReference type="RefSeq" id="WP_346091384.1">
    <property type="nucleotide sequence ID" value="NZ_BAAAVA010000162.1"/>
</dbReference>
<dbReference type="InterPro" id="IPR050416">
    <property type="entry name" value="FAD-linked_Oxidoreductase"/>
</dbReference>